<dbReference type="InterPro" id="IPR020449">
    <property type="entry name" value="Tscrpt_reg_AraC-type_HTH"/>
</dbReference>
<dbReference type="PROSITE" id="PS01124">
    <property type="entry name" value="HTH_ARAC_FAMILY_2"/>
    <property type="match status" value="1"/>
</dbReference>
<dbReference type="InterPro" id="IPR009057">
    <property type="entry name" value="Homeodomain-like_sf"/>
</dbReference>
<dbReference type="InterPro" id="IPR018060">
    <property type="entry name" value="HTH_AraC"/>
</dbReference>
<evidence type="ECO:0000259" key="4">
    <source>
        <dbReference type="PROSITE" id="PS01124"/>
    </source>
</evidence>
<keyword evidence="3" id="KW-0804">Transcription</keyword>
<dbReference type="PROSITE" id="PS00041">
    <property type="entry name" value="HTH_ARAC_FAMILY_1"/>
    <property type="match status" value="1"/>
</dbReference>
<comment type="caution">
    <text evidence="5">The sequence shown here is derived from an EMBL/GenBank/DDBJ whole genome shotgun (WGS) entry which is preliminary data.</text>
</comment>
<dbReference type="InterPro" id="IPR018062">
    <property type="entry name" value="HTH_AraC-typ_CS"/>
</dbReference>
<dbReference type="Pfam" id="PF12833">
    <property type="entry name" value="HTH_18"/>
    <property type="match status" value="1"/>
</dbReference>
<dbReference type="EMBL" id="BAAACG010000010">
    <property type="protein sequence ID" value="GAA0741718.1"/>
    <property type="molecule type" value="Genomic_DNA"/>
</dbReference>
<name>A0ABP3UUY8_9CLOT</name>
<dbReference type="InterPro" id="IPR009594">
    <property type="entry name" value="Tscrpt_reg_HTH_AraC_N"/>
</dbReference>
<dbReference type="PRINTS" id="PR00032">
    <property type="entry name" value="HTHARAC"/>
</dbReference>
<dbReference type="PANTHER" id="PTHR43436">
    <property type="entry name" value="ARAC-FAMILY TRANSCRIPTIONAL REGULATOR"/>
    <property type="match status" value="1"/>
</dbReference>
<evidence type="ECO:0000256" key="1">
    <source>
        <dbReference type="ARBA" id="ARBA00023015"/>
    </source>
</evidence>
<evidence type="ECO:0000256" key="3">
    <source>
        <dbReference type="ARBA" id="ARBA00023163"/>
    </source>
</evidence>
<dbReference type="SMART" id="SM00342">
    <property type="entry name" value="HTH_ARAC"/>
    <property type="match status" value="1"/>
</dbReference>
<keyword evidence="6" id="KW-1185">Reference proteome</keyword>
<dbReference type="Proteomes" id="UP001501510">
    <property type="component" value="Unassembled WGS sequence"/>
</dbReference>
<dbReference type="PANTHER" id="PTHR43436:SF1">
    <property type="entry name" value="TRANSCRIPTIONAL REGULATORY PROTEIN"/>
    <property type="match status" value="1"/>
</dbReference>
<organism evidence="5 6">
    <name type="scientific">Clostridium oceanicum</name>
    <dbReference type="NCBI Taxonomy" id="1543"/>
    <lineage>
        <taxon>Bacteria</taxon>
        <taxon>Bacillati</taxon>
        <taxon>Bacillota</taxon>
        <taxon>Clostridia</taxon>
        <taxon>Eubacteriales</taxon>
        <taxon>Clostridiaceae</taxon>
        <taxon>Clostridium</taxon>
    </lineage>
</organism>
<gene>
    <name evidence="5" type="ORF">GCM10008906_23270</name>
</gene>
<sequence>MSKQQIKQIIENRITEDGMMETGIKGVHLFRVSDPLRCAPAVYKPTVVAILNGTKEAILDGNSYKYDSSKYMCCTMTMPVEAGTPEASKDNPLIGVYISLDTKVMTELAIEMKNATGALKNPKASPVPHGLALSHWDDTFTEALLRLLQLGDNPTDTAILGDSRLRELYYAVLKGEAGESAMRSFGIGNEISRSIIYLSSNLDKTITIEDMAAQVGMSRAVFHRKFKQATTMSPIQFVKSMRLNNAAMKMAGGMNVNETAMEVGYVSSSQFSREFKRMYGQSPKQWSSSKQISSETMRQTAHFFDELQRT</sequence>
<dbReference type="Gene3D" id="1.10.10.60">
    <property type="entry name" value="Homeodomain-like"/>
    <property type="match status" value="2"/>
</dbReference>
<evidence type="ECO:0000313" key="5">
    <source>
        <dbReference type="EMBL" id="GAA0741718.1"/>
    </source>
</evidence>
<feature type="domain" description="HTH araC/xylS-type" evidence="4">
    <location>
        <begin position="192"/>
        <end position="289"/>
    </location>
</feature>
<keyword evidence="2" id="KW-0238">DNA-binding</keyword>
<dbReference type="SUPFAM" id="SSF46689">
    <property type="entry name" value="Homeodomain-like"/>
    <property type="match status" value="2"/>
</dbReference>
<accession>A0ABP3UUY8</accession>
<proteinExistence type="predicted"/>
<evidence type="ECO:0000256" key="2">
    <source>
        <dbReference type="ARBA" id="ARBA00023125"/>
    </source>
</evidence>
<dbReference type="Pfam" id="PF06719">
    <property type="entry name" value="AraC_N"/>
    <property type="match status" value="1"/>
</dbReference>
<reference evidence="6" key="1">
    <citation type="journal article" date="2019" name="Int. J. Syst. Evol. Microbiol.">
        <title>The Global Catalogue of Microorganisms (GCM) 10K type strain sequencing project: providing services to taxonomists for standard genome sequencing and annotation.</title>
        <authorList>
            <consortium name="The Broad Institute Genomics Platform"/>
            <consortium name="The Broad Institute Genome Sequencing Center for Infectious Disease"/>
            <person name="Wu L."/>
            <person name="Ma J."/>
        </authorList>
    </citation>
    <scope>NUCLEOTIDE SEQUENCE [LARGE SCALE GENOMIC DNA]</scope>
    <source>
        <strain evidence="6">JCM 1407</strain>
    </source>
</reference>
<evidence type="ECO:0000313" key="6">
    <source>
        <dbReference type="Proteomes" id="UP001501510"/>
    </source>
</evidence>
<keyword evidence="1" id="KW-0805">Transcription regulation</keyword>
<dbReference type="RefSeq" id="WP_343761775.1">
    <property type="nucleotide sequence ID" value="NZ_BAAACG010000010.1"/>
</dbReference>
<protein>
    <submittedName>
        <fullName evidence="5">AraC family transcriptional regulator</fullName>
    </submittedName>
</protein>